<feature type="transmembrane region" description="Helical" evidence="7">
    <location>
        <begin position="13"/>
        <end position="37"/>
    </location>
</feature>
<evidence type="ECO:0000313" key="8">
    <source>
        <dbReference type="EMBL" id="SJZ36217.1"/>
    </source>
</evidence>
<keyword evidence="5 7" id="KW-0472">Membrane</keyword>
<dbReference type="AlphaFoldDB" id="A0A1T4K1Q6"/>
<reference evidence="8 9" key="1">
    <citation type="submission" date="2017-02" db="EMBL/GenBank/DDBJ databases">
        <authorList>
            <person name="Peterson S.W."/>
        </authorList>
    </citation>
    <scope>NUCLEOTIDE SEQUENCE [LARGE SCALE GENOMIC DNA]</scope>
    <source>
        <strain evidence="8 9">ATCC BAA-908</strain>
    </source>
</reference>
<feature type="transmembrane region" description="Helical" evidence="7">
    <location>
        <begin position="49"/>
        <end position="82"/>
    </location>
</feature>
<evidence type="ECO:0000256" key="2">
    <source>
        <dbReference type="ARBA" id="ARBA00008034"/>
    </source>
</evidence>
<dbReference type="PANTHER" id="PTHR30477:SF0">
    <property type="entry name" value="METAL TRANSPORT SYSTEM MEMBRANE PROTEIN TM_0125-RELATED"/>
    <property type="match status" value="1"/>
</dbReference>
<organism evidence="8 9">
    <name type="scientific">Treponema porcinum</name>
    <dbReference type="NCBI Taxonomy" id="261392"/>
    <lineage>
        <taxon>Bacteria</taxon>
        <taxon>Pseudomonadati</taxon>
        <taxon>Spirochaetota</taxon>
        <taxon>Spirochaetia</taxon>
        <taxon>Spirochaetales</taxon>
        <taxon>Treponemataceae</taxon>
        <taxon>Treponema</taxon>
    </lineage>
</organism>
<evidence type="ECO:0000256" key="3">
    <source>
        <dbReference type="ARBA" id="ARBA00022692"/>
    </source>
</evidence>
<sequence>MIDFFSALFSYGFIIRAFIAGTLISLCASLLGIVLVLKRFSMIGDGLSHVGFGTMAVAMAFNWAPLAVSVPVCILAAFLLLRVSASSSGVKGDAAIALISSSALAIGIIVTSVTSGLNTDVTAFMFGSILAISRTDVIISVTLGAVVISLFVLLYNRIFLVTFDESFATASGIRSSAYNALVAVLTALTVVVGMRLMGAMMISSLIVFPALSAMRVFKSFLKVVVCAAVLSIVCFTAGMTVSFAWSTPAGASIVAANLAAFLICFIAGKTRR</sequence>
<gene>
    <name evidence="8" type="ORF">SAMN02745149_00939</name>
</gene>
<dbReference type="GO" id="GO:0043190">
    <property type="term" value="C:ATP-binding cassette (ABC) transporter complex"/>
    <property type="evidence" value="ECO:0007669"/>
    <property type="project" value="InterPro"/>
</dbReference>
<feature type="transmembrane region" description="Helical" evidence="7">
    <location>
        <begin position="137"/>
        <end position="160"/>
    </location>
</feature>
<keyword evidence="4 7" id="KW-1133">Transmembrane helix</keyword>
<feature type="transmembrane region" description="Helical" evidence="7">
    <location>
        <begin position="180"/>
        <end position="208"/>
    </location>
</feature>
<dbReference type="GeneID" id="78316239"/>
<evidence type="ECO:0000256" key="6">
    <source>
        <dbReference type="RuleBase" id="RU003943"/>
    </source>
</evidence>
<dbReference type="Pfam" id="PF00950">
    <property type="entry name" value="ABC-3"/>
    <property type="match status" value="1"/>
</dbReference>
<evidence type="ECO:0000313" key="9">
    <source>
        <dbReference type="Proteomes" id="UP000190423"/>
    </source>
</evidence>
<evidence type="ECO:0000256" key="1">
    <source>
        <dbReference type="ARBA" id="ARBA00004141"/>
    </source>
</evidence>
<name>A0A1T4K1Q6_TREPO</name>
<accession>A0A1T4K1Q6</accession>
<feature type="transmembrane region" description="Helical" evidence="7">
    <location>
        <begin position="249"/>
        <end position="268"/>
    </location>
</feature>
<dbReference type="InterPro" id="IPR037294">
    <property type="entry name" value="ABC_BtuC-like"/>
</dbReference>
<comment type="subcellular location">
    <subcellularLocation>
        <location evidence="6">Cell membrane</location>
        <topology evidence="6">Multi-pass membrane protein</topology>
    </subcellularLocation>
    <subcellularLocation>
        <location evidence="1">Membrane</location>
        <topology evidence="1">Multi-pass membrane protein</topology>
    </subcellularLocation>
</comment>
<protein>
    <submittedName>
        <fullName evidence="8">Zinc transport system permease protein</fullName>
    </submittedName>
</protein>
<comment type="similarity">
    <text evidence="2 6">Belongs to the ABC-3 integral membrane protein family.</text>
</comment>
<dbReference type="SUPFAM" id="SSF81345">
    <property type="entry name" value="ABC transporter involved in vitamin B12 uptake, BtuC"/>
    <property type="match status" value="1"/>
</dbReference>
<dbReference type="PANTHER" id="PTHR30477">
    <property type="entry name" value="ABC-TRANSPORTER METAL-BINDING PROTEIN"/>
    <property type="match status" value="1"/>
</dbReference>
<evidence type="ECO:0000256" key="7">
    <source>
        <dbReference type="SAM" id="Phobius"/>
    </source>
</evidence>
<dbReference type="Proteomes" id="UP000190423">
    <property type="component" value="Unassembled WGS sequence"/>
</dbReference>
<evidence type="ECO:0000256" key="4">
    <source>
        <dbReference type="ARBA" id="ARBA00022989"/>
    </source>
</evidence>
<evidence type="ECO:0000256" key="5">
    <source>
        <dbReference type="ARBA" id="ARBA00023136"/>
    </source>
</evidence>
<dbReference type="GO" id="GO:0055085">
    <property type="term" value="P:transmembrane transport"/>
    <property type="evidence" value="ECO:0007669"/>
    <property type="project" value="InterPro"/>
</dbReference>
<dbReference type="STRING" id="261392.SAMN02745149_00939"/>
<dbReference type="RefSeq" id="WP_078932840.1">
    <property type="nucleotide sequence ID" value="NZ_FUWG01000006.1"/>
</dbReference>
<dbReference type="InterPro" id="IPR001626">
    <property type="entry name" value="ABC_TroCD"/>
</dbReference>
<keyword evidence="3 6" id="KW-0812">Transmembrane</keyword>
<keyword evidence="9" id="KW-1185">Reference proteome</keyword>
<proteinExistence type="inferred from homology"/>
<dbReference type="Gene3D" id="1.10.3470.10">
    <property type="entry name" value="ABC transporter involved in vitamin B12 uptake, BtuC"/>
    <property type="match status" value="1"/>
</dbReference>
<keyword evidence="6" id="KW-0813">Transport</keyword>
<feature type="transmembrane region" description="Helical" evidence="7">
    <location>
        <begin position="94"/>
        <end position="117"/>
    </location>
</feature>
<dbReference type="GO" id="GO:0010043">
    <property type="term" value="P:response to zinc ion"/>
    <property type="evidence" value="ECO:0007669"/>
    <property type="project" value="TreeGrafter"/>
</dbReference>
<feature type="transmembrane region" description="Helical" evidence="7">
    <location>
        <begin position="220"/>
        <end position="243"/>
    </location>
</feature>
<dbReference type="EMBL" id="FUWG01000006">
    <property type="protein sequence ID" value="SJZ36217.1"/>
    <property type="molecule type" value="Genomic_DNA"/>
</dbReference>